<dbReference type="InterPro" id="IPR050268">
    <property type="entry name" value="NADH-dep_flavin_reductase"/>
</dbReference>
<evidence type="ECO:0000313" key="4">
    <source>
        <dbReference type="Proteomes" id="UP001500063"/>
    </source>
</evidence>
<dbReference type="SMART" id="SM00903">
    <property type="entry name" value="Flavin_Reduct"/>
    <property type="match status" value="1"/>
</dbReference>
<dbReference type="EMBL" id="BAAABW010000001">
    <property type="protein sequence ID" value="GAA0329742.1"/>
    <property type="molecule type" value="Genomic_DNA"/>
</dbReference>
<name>A0ABN0W9B7_9ACTN</name>
<evidence type="ECO:0000259" key="2">
    <source>
        <dbReference type="SMART" id="SM00903"/>
    </source>
</evidence>
<keyword evidence="1" id="KW-0560">Oxidoreductase</keyword>
<dbReference type="InterPro" id="IPR002563">
    <property type="entry name" value="Flavin_Rdtase-like_dom"/>
</dbReference>
<sequence length="162" mass="17112">MTVELGYGIDEFRATMARFASGVVVATTRDAEGNPHGFTASSFCSVSLDPPLVLVCLAKTANSYEAFRSSSTCAISILAEDQVGVARRFATKGGDKFAGAPFMSLPEGGLGVPGALGVMECEVRDRHVAGDHVILVAEVRNVRVGPGRPMVYFGSEFHRLGD</sequence>
<dbReference type="Gene3D" id="2.30.110.10">
    <property type="entry name" value="Electron Transport, Fmn-binding Protein, Chain A"/>
    <property type="match status" value="1"/>
</dbReference>
<organism evidence="3 4">
    <name type="scientific">Streptomyces blastmyceticus</name>
    <dbReference type="NCBI Taxonomy" id="68180"/>
    <lineage>
        <taxon>Bacteria</taxon>
        <taxon>Bacillati</taxon>
        <taxon>Actinomycetota</taxon>
        <taxon>Actinomycetes</taxon>
        <taxon>Kitasatosporales</taxon>
        <taxon>Streptomycetaceae</taxon>
        <taxon>Streptomyces</taxon>
    </lineage>
</organism>
<dbReference type="SUPFAM" id="SSF50475">
    <property type="entry name" value="FMN-binding split barrel"/>
    <property type="match status" value="1"/>
</dbReference>
<evidence type="ECO:0000313" key="3">
    <source>
        <dbReference type="EMBL" id="GAA0329742.1"/>
    </source>
</evidence>
<protein>
    <submittedName>
        <fullName evidence="3">Actinorhodin polyketide dimerase ActVB</fullName>
    </submittedName>
</protein>
<feature type="domain" description="Flavin reductase like" evidence="2">
    <location>
        <begin position="16"/>
        <end position="159"/>
    </location>
</feature>
<keyword evidence="4" id="KW-1185">Reference proteome</keyword>
<evidence type="ECO:0000256" key="1">
    <source>
        <dbReference type="ARBA" id="ARBA00023002"/>
    </source>
</evidence>
<dbReference type="InterPro" id="IPR012349">
    <property type="entry name" value="Split_barrel_FMN-bd"/>
</dbReference>
<reference evidence="3 4" key="1">
    <citation type="journal article" date="2019" name="Int. J. Syst. Evol. Microbiol.">
        <title>The Global Catalogue of Microorganisms (GCM) 10K type strain sequencing project: providing services to taxonomists for standard genome sequencing and annotation.</title>
        <authorList>
            <consortium name="The Broad Institute Genomics Platform"/>
            <consortium name="The Broad Institute Genome Sequencing Center for Infectious Disease"/>
            <person name="Wu L."/>
            <person name="Ma J."/>
        </authorList>
    </citation>
    <scope>NUCLEOTIDE SEQUENCE [LARGE SCALE GENOMIC DNA]</scope>
    <source>
        <strain evidence="3 4">JCM 4565</strain>
    </source>
</reference>
<dbReference type="RefSeq" id="WP_344115085.1">
    <property type="nucleotide sequence ID" value="NZ_BAAABW010000001.1"/>
</dbReference>
<dbReference type="PANTHER" id="PTHR30466">
    <property type="entry name" value="FLAVIN REDUCTASE"/>
    <property type="match status" value="1"/>
</dbReference>
<comment type="caution">
    <text evidence="3">The sequence shown here is derived from an EMBL/GenBank/DDBJ whole genome shotgun (WGS) entry which is preliminary data.</text>
</comment>
<dbReference type="Pfam" id="PF01613">
    <property type="entry name" value="Flavin_Reduct"/>
    <property type="match status" value="1"/>
</dbReference>
<proteinExistence type="predicted"/>
<dbReference type="Proteomes" id="UP001500063">
    <property type="component" value="Unassembled WGS sequence"/>
</dbReference>
<dbReference type="PANTHER" id="PTHR30466:SF1">
    <property type="entry name" value="FMN REDUCTASE (NADH) RUTF"/>
    <property type="match status" value="1"/>
</dbReference>
<accession>A0ABN0W9B7</accession>
<gene>
    <name evidence="3" type="primary">actVB</name>
    <name evidence="3" type="ORF">GCM10010319_02230</name>
</gene>